<feature type="transmembrane region" description="Helical" evidence="9">
    <location>
        <begin position="138"/>
        <end position="156"/>
    </location>
</feature>
<sequence>MVFSTASFITQIAVLLLVLALLHKPLGVYMARVFSGTKHSKPEKVLYRLAGVDAGTEQSWSVYLRSVLLFSLISILVIFALQRLQGVLPGSNSLPGVDTWVAMNTAISFVTNTNWQTYVPEATVGIFVQMCLLAVQNFLSAAVGIVVVVALIRGIVRTTTDRLGNFWVDLARASFRILLPIATVAAIALVIGGVVQNFWSTDVTNAATGAAQTIPGGPVASQEAIKVLGTNGGGYFNANSAHPFENPSVFTSLFQVFLILLIPSALPYMYGRMVGDQRQGYTVAAVMGALWLTSTCLMAWAVSSAQGTATAAAGGLGEGFEQRLGPAASSIFAASTTLTSTGAVNVAHDSLPPLAGGVAMLNMMLGEVAPGGTGSGLYGMLVLAIIAVFIAGLMVGRTPEFLGKKISPREMKIAALYILVTPTLVLVLAAVSALLPEVMANAPASGPHQFSELLYAFTSGANNNGSAFGGITSSGPYLSTLLGLAMLLGRFLPIALVLALAGSLARQRKIPVSSGTVPTHGPLFGSLLLGVTVILTALSYFPALALGPLAEGLIK</sequence>
<dbReference type="PANTHER" id="PTHR30607:SF2">
    <property type="entry name" value="POTASSIUM-TRANSPORTING ATPASE POTASSIUM-BINDING SUBUNIT"/>
    <property type="match status" value="1"/>
</dbReference>
<keyword evidence="5 9" id="KW-0630">Potassium</keyword>
<comment type="subunit">
    <text evidence="9">The system is composed of three essential subunits: KdpA, KdpB and KdpC.</text>
</comment>
<evidence type="ECO:0000256" key="2">
    <source>
        <dbReference type="ARBA" id="ARBA00022475"/>
    </source>
</evidence>
<dbReference type="RefSeq" id="WP_306876624.1">
    <property type="nucleotide sequence ID" value="NZ_JAUSSW010000001.1"/>
</dbReference>
<proteinExistence type="inferred from homology"/>
<keyword evidence="1 9" id="KW-0813">Transport</keyword>
<keyword evidence="3 9" id="KW-0633">Potassium transport</keyword>
<dbReference type="Pfam" id="PF03814">
    <property type="entry name" value="KdpA"/>
    <property type="match status" value="1"/>
</dbReference>
<feature type="transmembrane region" description="Helical" evidence="9">
    <location>
        <begin position="481"/>
        <end position="502"/>
    </location>
</feature>
<evidence type="ECO:0000313" key="10">
    <source>
        <dbReference type="EMBL" id="MDQ0100625.1"/>
    </source>
</evidence>
<dbReference type="NCBIfam" id="TIGR00680">
    <property type="entry name" value="kdpA"/>
    <property type="match status" value="1"/>
</dbReference>
<evidence type="ECO:0000256" key="6">
    <source>
        <dbReference type="ARBA" id="ARBA00022989"/>
    </source>
</evidence>
<comment type="function">
    <text evidence="9">Part of the high-affinity ATP-driven potassium transport (or Kdp) system, which catalyzes the hydrolysis of ATP coupled with the electrogenic transport of potassium into the cytoplasm. This subunit binds the extracellular potassium ions and delivers the ions to the membrane domain of KdpB through an intramembrane tunnel.</text>
</comment>
<feature type="transmembrane region" description="Helical" evidence="9">
    <location>
        <begin position="523"/>
        <end position="543"/>
    </location>
</feature>
<evidence type="ECO:0000256" key="9">
    <source>
        <dbReference type="HAMAP-Rule" id="MF_00275"/>
    </source>
</evidence>
<feature type="transmembrane region" description="Helical" evidence="9">
    <location>
        <begin position="177"/>
        <end position="199"/>
    </location>
</feature>
<feature type="transmembrane region" description="Helical" evidence="9">
    <location>
        <begin position="281"/>
        <end position="302"/>
    </location>
</feature>
<keyword evidence="7 9" id="KW-0406">Ion transport</keyword>
<keyword evidence="4 9" id="KW-0812">Transmembrane</keyword>
<evidence type="ECO:0000313" key="11">
    <source>
        <dbReference type="Proteomes" id="UP001244563"/>
    </source>
</evidence>
<reference evidence="10 11" key="1">
    <citation type="submission" date="2023-07" db="EMBL/GenBank/DDBJ databases">
        <title>Sorghum-associated microbial communities from plants grown in Nebraska, USA.</title>
        <authorList>
            <person name="Schachtman D."/>
        </authorList>
    </citation>
    <scope>NUCLEOTIDE SEQUENCE [LARGE SCALE GENOMIC DNA]</scope>
    <source>
        <strain evidence="10 11">CC523</strain>
    </source>
</reference>
<feature type="transmembrane region" description="Helical" evidence="9">
    <location>
        <begin position="377"/>
        <end position="395"/>
    </location>
</feature>
<evidence type="ECO:0000256" key="4">
    <source>
        <dbReference type="ARBA" id="ARBA00022692"/>
    </source>
</evidence>
<dbReference type="EMBL" id="JAUSSW010000001">
    <property type="protein sequence ID" value="MDQ0100625.1"/>
    <property type="molecule type" value="Genomic_DNA"/>
</dbReference>
<organism evidence="10 11">
    <name type="scientific">Paenarthrobacter nicotinovorans</name>
    <name type="common">Arthrobacter nicotinovorans</name>
    <dbReference type="NCBI Taxonomy" id="29320"/>
    <lineage>
        <taxon>Bacteria</taxon>
        <taxon>Bacillati</taxon>
        <taxon>Actinomycetota</taxon>
        <taxon>Actinomycetes</taxon>
        <taxon>Micrococcales</taxon>
        <taxon>Micrococcaceae</taxon>
        <taxon>Paenarthrobacter</taxon>
    </lineage>
</organism>
<dbReference type="PANTHER" id="PTHR30607">
    <property type="entry name" value="POTASSIUM-TRANSPORTING ATPASE A CHAIN"/>
    <property type="match status" value="1"/>
</dbReference>
<feature type="transmembrane region" description="Helical" evidence="9">
    <location>
        <begin position="62"/>
        <end position="81"/>
    </location>
</feature>
<dbReference type="PIRSF" id="PIRSF001294">
    <property type="entry name" value="K_ATPaseA"/>
    <property type="match status" value="1"/>
</dbReference>
<evidence type="ECO:0000256" key="5">
    <source>
        <dbReference type="ARBA" id="ARBA00022958"/>
    </source>
</evidence>
<keyword evidence="2 9" id="KW-1003">Cell membrane</keyword>
<keyword evidence="8 9" id="KW-0472">Membrane</keyword>
<evidence type="ECO:0000256" key="8">
    <source>
        <dbReference type="ARBA" id="ARBA00023136"/>
    </source>
</evidence>
<comment type="caution">
    <text evidence="10">The sequence shown here is derived from an EMBL/GenBank/DDBJ whole genome shotgun (WGS) entry which is preliminary data.</text>
</comment>
<accession>A0ABT9TG59</accession>
<comment type="similarity">
    <text evidence="9">Belongs to the KdpA family.</text>
</comment>
<evidence type="ECO:0000256" key="3">
    <source>
        <dbReference type="ARBA" id="ARBA00022538"/>
    </source>
</evidence>
<keyword evidence="11" id="KW-1185">Reference proteome</keyword>
<dbReference type="InterPro" id="IPR004623">
    <property type="entry name" value="KdpA"/>
</dbReference>
<feature type="transmembrane region" description="Helical" evidence="9">
    <location>
        <begin position="249"/>
        <end position="269"/>
    </location>
</feature>
<evidence type="ECO:0000256" key="1">
    <source>
        <dbReference type="ARBA" id="ARBA00022448"/>
    </source>
</evidence>
<comment type="subcellular location">
    <subcellularLocation>
        <location evidence="9">Cell membrane</location>
        <topology evidence="9">Multi-pass membrane protein</topology>
    </subcellularLocation>
</comment>
<feature type="transmembrane region" description="Helical" evidence="9">
    <location>
        <begin position="6"/>
        <end position="22"/>
    </location>
</feature>
<gene>
    <name evidence="9" type="primary">kdpA</name>
    <name evidence="10" type="ORF">J2T10_000244</name>
</gene>
<feature type="transmembrane region" description="Helical" evidence="9">
    <location>
        <begin position="416"/>
        <end position="435"/>
    </location>
</feature>
<name>A0ABT9TG59_PAENI</name>
<dbReference type="Proteomes" id="UP001244563">
    <property type="component" value="Unassembled WGS sequence"/>
</dbReference>
<dbReference type="HAMAP" id="MF_00275">
    <property type="entry name" value="KdpA"/>
    <property type="match status" value="1"/>
</dbReference>
<keyword evidence="6 9" id="KW-1133">Transmembrane helix</keyword>
<protein>
    <recommendedName>
        <fullName evidence="9">Potassium-transporting ATPase potassium-binding subunit</fullName>
    </recommendedName>
    <alternativeName>
        <fullName evidence="9">ATP phosphohydrolase [potassium-transporting] A chain</fullName>
    </alternativeName>
    <alternativeName>
        <fullName evidence="9">Potassium-binding and translocating subunit A</fullName>
    </alternativeName>
    <alternativeName>
        <fullName evidence="9">Potassium-translocating ATPase A chain</fullName>
    </alternativeName>
</protein>
<evidence type="ECO:0000256" key="7">
    <source>
        <dbReference type="ARBA" id="ARBA00023065"/>
    </source>
</evidence>